<dbReference type="Proteomes" id="UP000799750">
    <property type="component" value="Unassembled WGS sequence"/>
</dbReference>
<reference evidence="1" key="1">
    <citation type="journal article" date="2020" name="Stud. Mycol.">
        <title>101 Dothideomycetes genomes: a test case for predicting lifestyles and emergence of pathogens.</title>
        <authorList>
            <person name="Haridas S."/>
            <person name="Albert R."/>
            <person name="Binder M."/>
            <person name="Bloem J."/>
            <person name="Labutti K."/>
            <person name="Salamov A."/>
            <person name="Andreopoulos B."/>
            <person name="Baker S."/>
            <person name="Barry K."/>
            <person name="Bills G."/>
            <person name="Bluhm B."/>
            <person name="Cannon C."/>
            <person name="Castanera R."/>
            <person name="Culley D."/>
            <person name="Daum C."/>
            <person name="Ezra D."/>
            <person name="Gonzalez J."/>
            <person name="Henrissat B."/>
            <person name="Kuo A."/>
            <person name="Liang C."/>
            <person name="Lipzen A."/>
            <person name="Lutzoni F."/>
            <person name="Magnuson J."/>
            <person name="Mondo S."/>
            <person name="Nolan M."/>
            <person name="Ohm R."/>
            <person name="Pangilinan J."/>
            <person name="Park H.-J."/>
            <person name="Ramirez L."/>
            <person name="Alfaro M."/>
            <person name="Sun H."/>
            <person name="Tritt A."/>
            <person name="Yoshinaga Y."/>
            <person name="Zwiers L.-H."/>
            <person name="Turgeon B."/>
            <person name="Goodwin S."/>
            <person name="Spatafora J."/>
            <person name="Crous P."/>
            <person name="Grigoriev I."/>
        </authorList>
    </citation>
    <scope>NUCLEOTIDE SEQUENCE</scope>
    <source>
        <strain evidence="1">CBS 269.34</strain>
    </source>
</reference>
<accession>A0A6A6QJW1</accession>
<organism evidence="1 2">
    <name type="scientific">Lophium mytilinum</name>
    <dbReference type="NCBI Taxonomy" id="390894"/>
    <lineage>
        <taxon>Eukaryota</taxon>
        <taxon>Fungi</taxon>
        <taxon>Dikarya</taxon>
        <taxon>Ascomycota</taxon>
        <taxon>Pezizomycotina</taxon>
        <taxon>Dothideomycetes</taxon>
        <taxon>Pleosporomycetidae</taxon>
        <taxon>Mytilinidiales</taxon>
        <taxon>Mytilinidiaceae</taxon>
        <taxon>Lophium</taxon>
    </lineage>
</organism>
<name>A0A6A6QJW1_9PEZI</name>
<dbReference type="EMBL" id="MU004193">
    <property type="protein sequence ID" value="KAF2492645.1"/>
    <property type="molecule type" value="Genomic_DNA"/>
</dbReference>
<protein>
    <submittedName>
        <fullName evidence="1">Uncharacterized protein</fullName>
    </submittedName>
</protein>
<evidence type="ECO:0000313" key="1">
    <source>
        <dbReference type="EMBL" id="KAF2492645.1"/>
    </source>
</evidence>
<dbReference type="AlphaFoldDB" id="A0A6A6QJW1"/>
<gene>
    <name evidence="1" type="ORF">BU16DRAFT_541458</name>
</gene>
<proteinExistence type="predicted"/>
<evidence type="ECO:0000313" key="2">
    <source>
        <dbReference type="Proteomes" id="UP000799750"/>
    </source>
</evidence>
<keyword evidence="2" id="KW-1185">Reference proteome</keyword>
<sequence>MDPQPSPPRYIRWRETHLSPTYECLLTMEIRIQNYMETLLPQLVNPTWEGLMTVSDDAVNLLAALIAGDLHLYAKSGEDREEDDPDGDKAPFSIGETILMAPDSWLYTQYLDLWLSLIKLQARIFRCFYQIAEPEYTPHILGAVLRNFRELETYEKKTSTNSGISEVVGVGDVAFPCELYVLSRGDEEDHDSWLNVLRKVASDLCSYMERLQEWEEGVIDLFKYMTSTIGIDEGGCTLLRQLGEHLVSLATRINCEGVFKNERESRIERMLERMKKASMGEPVAIYGAKDELEILRSCYGPTGNYAGGTPPSSLLTNIGFTDNTDECVYQIGSRLENYLKTLIPELPDPLSDDTVTFLAHLLACDIHVHSTSGPDKKMHPRCGEYVGGLVLDCIEPKIEQSVSDSAHRVGLPARLFRRLYQVADPLYNSDIQLAMFRQINYPSEEAWPKGKPFEYFRLDNFLKLGVLCDLYLLSVGEGNEHELWLTGVRKAVEHIFTY</sequence>